<organism evidence="1 2">
    <name type="scientific">Starmerella bacillaris</name>
    <name type="common">Yeast</name>
    <name type="synonym">Candida zemplinina</name>
    <dbReference type="NCBI Taxonomy" id="1247836"/>
    <lineage>
        <taxon>Eukaryota</taxon>
        <taxon>Fungi</taxon>
        <taxon>Dikarya</taxon>
        <taxon>Ascomycota</taxon>
        <taxon>Saccharomycotina</taxon>
        <taxon>Dipodascomycetes</taxon>
        <taxon>Dipodascales</taxon>
        <taxon>Trichomonascaceae</taxon>
        <taxon>Starmerella</taxon>
    </lineage>
</organism>
<sequence length="477" mass="49917">MKETLDTLKHEATTDTGHNAAASITALITGLDGQIDNLAATILDGLNGVTFGLSGDLGDFLLGPIFQGVTNGAQVIFSNIVGGSIDMVADGTVTLFSQSMTKLVALGKQLNLKASNLELVEDANKQWISLKTTMKDRANNGTDTTKREKRATESEMAGIHGAINNMKETINTLKHEATTDTGHNAAASITALITGLDGQIDNLAATILDGLNGVTLGLSGDLGDFLLGPIFQGLTNGAQVLISNVIGGSIDMVSDSTAMLFSQSMTKLVSLGKQLNLKAKNLELVEDANKQWTSLQETIKKTKLKAEASAKSKRATEEQMSGIHGAINNMKETLDTLKHEATTDTGHNAAAAITALITGLDGQIDNLAATILDGLNGVTLGLSGDLGDFLLGPIFQGVTNGAQVIVSNVIGGSIDMVSDSTAVLFSQSMTKLVALGKQLNLKAKNLELVEDANKQWTSLKSTMEKKEKKADATASHA</sequence>
<dbReference type="AlphaFoldDB" id="A0AAV5RD67"/>
<proteinExistence type="predicted"/>
<reference evidence="1 2" key="1">
    <citation type="journal article" date="2023" name="Elife">
        <title>Identification of key yeast species and microbe-microbe interactions impacting larval growth of Drosophila in the wild.</title>
        <authorList>
            <person name="Mure A."/>
            <person name="Sugiura Y."/>
            <person name="Maeda R."/>
            <person name="Honda K."/>
            <person name="Sakurai N."/>
            <person name="Takahashi Y."/>
            <person name="Watada M."/>
            <person name="Katoh T."/>
            <person name="Gotoh A."/>
            <person name="Gotoh Y."/>
            <person name="Taniguchi I."/>
            <person name="Nakamura K."/>
            <person name="Hayashi T."/>
            <person name="Katayama T."/>
            <person name="Uemura T."/>
            <person name="Hattori Y."/>
        </authorList>
    </citation>
    <scope>NUCLEOTIDE SEQUENCE [LARGE SCALE GENOMIC DNA]</scope>
    <source>
        <strain evidence="1 2">SB-73</strain>
    </source>
</reference>
<dbReference type="Proteomes" id="UP001362899">
    <property type="component" value="Unassembled WGS sequence"/>
</dbReference>
<name>A0AAV5RD67_STABA</name>
<protein>
    <submittedName>
        <fullName evidence="1">Uncharacterized protein</fullName>
    </submittedName>
</protein>
<accession>A0AAV5RD67</accession>
<dbReference type="EMBL" id="BTGC01000001">
    <property type="protein sequence ID" value="GMM49142.1"/>
    <property type="molecule type" value="Genomic_DNA"/>
</dbReference>
<gene>
    <name evidence="1" type="ORF">DASB73_001000</name>
</gene>
<evidence type="ECO:0000313" key="1">
    <source>
        <dbReference type="EMBL" id="GMM49142.1"/>
    </source>
</evidence>
<comment type="caution">
    <text evidence="1">The sequence shown here is derived from an EMBL/GenBank/DDBJ whole genome shotgun (WGS) entry which is preliminary data.</text>
</comment>
<evidence type="ECO:0000313" key="2">
    <source>
        <dbReference type="Proteomes" id="UP001362899"/>
    </source>
</evidence>
<keyword evidence="2" id="KW-1185">Reference proteome</keyword>